<feature type="repeat" description="TNFR-Cys" evidence="12">
    <location>
        <begin position="1115"/>
        <end position="1165"/>
    </location>
</feature>
<evidence type="ECO:0000313" key="21">
    <source>
        <dbReference type="Proteomes" id="UP000001357"/>
    </source>
</evidence>
<dbReference type="InterPro" id="IPR015919">
    <property type="entry name" value="Cadherin-like_sf"/>
</dbReference>
<dbReference type="SMART" id="SM00261">
    <property type="entry name" value="FU"/>
    <property type="match status" value="6"/>
</dbReference>
<dbReference type="InterPro" id="IPR000320">
    <property type="entry name" value="Hedgehog_signalling_dom"/>
</dbReference>
<organism evidence="20 21">
    <name type="scientific">Monosiga brevicollis</name>
    <name type="common">Choanoflagellate</name>
    <dbReference type="NCBI Taxonomy" id="81824"/>
    <lineage>
        <taxon>Eukaryota</taxon>
        <taxon>Choanoflagellata</taxon>
        <taxon>Craspedida</taxon>
        <taxon>Salpingoecidae</taxon>
        <taxon>Monosiga</taxon>
    </lineage>
</organism>
<dbReference type="InterPro" id="IPR020894">
    <property type="entry name" value="Cadherin_CS"/>
</dbReference>
<dbReference type="SUPFAM" id="SSF49313">
    <property type="entry name" value="Cadherin-like"/>
    <property type="match status" value="2"/>
</dbReference>
<feature type="domain" description="TNFR-Cys" evidence="17">
    <location>
        <begin position="1353"/>
        <end position="1391"/>
    </location>
</feature>
<dbReference type="KEGG" id="mbr:MONBRDRAFT_28599"/>
<dbReference type="SMART" id="SM00181">
    <property type="entry name" value="EGF"/>
    <property type="match status" value="5"/>
</dbReference>
<keyword evidence="10" id="KW-0325">Glycoprotein</keyword>
<dbReference type="SMART" id="SM00179">
    <property type="entry name" value="EGF_CA"/>
    <property type="match status" value="1"/>
</dbReference>
<feature type="domain" description="TNFR-Cys" evidence="17">
    <location>
        <begin position="1171"/>
        <end position="1218"/>
    </location>
</feature>
<keyword evidence="11" id="KW-0245">EGF-like domain</keyword>
<dbReference type="CDD" id="cd00054">
    <property type="entry name" value="EGF_CA"/>
    <property type="match status" value="1"/>
</dbReference>
<feature type="domain" description="TNFR-Cys" evidence="17">
    <location>
        <begin position="1569"/>
        <end position="1613"/>
    </location>
</feature>
<feature type="domain" description="Cadherin" evidence="19">
    <location>
        <begin position="871"/>
        <end position="973"/>
    </location>
</feature>
<dbReference type="PANTHER" id="PTHR46330:SF6">
    <property type="entry name" value="HEMATOPOIETIC DEATH RECEPTOR-RELATED"/>
    <property type="match status" value="1"/>
</dbReference>
<dbReference type="Gene3D" id="2.10.220.10">
    <property type="entry name" value="Hormone Receptor, Insulin-like Growth Factor Receptor 1, Chain A, domain 2"/>
    <property type="match status" value="2"/>
</dbReference>
<feature type="repeat" description="TNFR-Cys" evidence="12">
    <location>
        <begin position="1171"/>
        <end position="1218"/>
    </location>
</feature>
<feature type="repeat" description="TNFR-Cys" evidence="12">
    <location>
        <begin position="3073"/>
        <end position="3117"/>
    </location>
</feature>
<dbReference type="InterPro" id="IPR036439">
    <property type="entry name" value="Dockerin_dom_sf"/>
</dbReference>
<sequence length="5417" mass="558570">MAPLLLLLLLPFLAHTAVVTPLSALTTVPPPPLSLSLWPYDLIDSRLFLGATQNGQLKLTLTPELLLHAEDDSHKLTAPDNATHACDLHCTDIPNTASQAQRDFCERRCSPQHRQRRSGCIADGGHSACSSDTFCDYCDCRDIESFDYACPAKCSADEGDYIQVTLPTASDAAAAGYYFGLEWREVGSVDEYITAYLVPKNSVTPMYTIVTWIDKRVGQYYGWRMPETTPAGEYWVAIVSAHDPTTVIGTGPAYSTSLGDTGFEVIPYYCESHDDCDGDEYCDAYGSCWLCKDCFLERDSFDGACPAHCGGNTFAHGTAYPTADEATAVGSDVDIIRPGCPAYQALQTLRAQAGLSFAPSSGNMYPNVVSARMASRLKVLANLVPRVFGESAAVLVLDAYRAAPLVAAEATLHNTGRAALLTVINVTASLDDELAALASVCADAGFDYVLYNSSAAIYVSVMEDSCDRPMDLAFLIDASGSIDKPEYGGRNGTFSQRVIPFVKNVVRNFNVSSEQTRVSVTTFSSGYNISFFLDEHSDLNSVLAAVDTIAYTGGGTYTAAGLEAIRTQVFTESNGMRPASEGVPRVLIVVSDGAASAGYEPASEAALLHEDDVNVIAVGVGKAMNLNQLRDMATGSGDSNLYTIKSFDKISAIVDEMSSGACDEPAILATGLTIEATVQACETLFYKPQCADQNNVRLELTSATGAVNLYAARSTQTPTEARHEYASTGSSQVKSIVVEPNEDTLYVGIHGTALVPESFSLTVWTDVFSGTADPVISRAENAPIGSIVYTPSVAIAGTFTFSFAGSVSALATFAVNATSGVITLIAPLDREVIDVYTLQLVAQSQTLECVKGSVDITVQIADVNDNAPVPLIPSYDLSIAENAAVGTLVTQVLATDADAGVNANLAFSIPANVMAFAMDGTTGRLTVASPLDAETQSTYTFQVTIADGGAPALVTSVPVTITVLPVNCSAGSFSTTGTYPCTACPAAHYQPGTDRTQCLACGCPANFYRQGSCTASSNYNCLACPANSEAAAGATQLSQCQCSSGYYRFALGAGSFECRPHVTNCADGQYLTGEATSTSTRTCTDCTRASSCGPSEYLAGTCSLSSNTVCTSCSTCAAGTFVATACAAKADTVCAPCTDYDSDCAANQYLTHLCSSTNTLSNPTCQDCITSCGSGRYLTGTCGGADGTDFPSCADCTPCAAGREYQVQACSASADRVCALCTTECGDGQYLSGPCTVTGPAPTCVDCVTECAAGEYLTSDPCGPTSGPVCAACDPSCATCTGPLGNECTACQGEQHLTPSGTCADDCPEGFFPLEGVCTACDTLCSSCINASSHGCVSCDDLAYLHDGGCVETCPAGTWANDATGSCSPCSTCAEDEWQQSACSATSDAICKPLLECEAGVAFELTAPTPTTNRQCQVCRSSCPAGQELTGDCITSDRECASCPNQTYKAMAGAGACEPCLTVGACSDGYYLAGTCSDGVSSTHCAVCPTCGAGTYRVGECGGTSSSTCAPCDECGPGEFQVSPCANEQNRECAACTTATDCITGLEYLAGTCGGTSTPTCTACPTADQCAIGEYLAGSCTTDGPPPECTTCTPCAAGEHEVSPCTATNDRVCAPCVANCPSGQFLTGICPGDQSTTFARTLVVDGISFAVLDGTDPASSDIAGQTGAHTLPAGWSFAAAISASSAQIASAAAQAAWGTTCVAIAGDEALQTAQGTSPGTACACEPADSYFTFLSQTSQAVPGSCQMRILVAFVPPACSACTAECGEDEFLDVICSGRQDSVCRPCTVCTAGEQYEAEACAPAGPGTADRECVDCTSSCAAGEYLDGTCTAYTTPTCEACLTSCPAGYWLEGTCSGGADHPTCQHCTVCQSGVEFLTASCTASSDAICDTCLTADDCAGKNLFLAGTCGPTSGTTCEPCVTSCTNGEYLAGVCDDGLEKTSCEACHASCETCNGAGASACTTCPSNMVLVRNALDSAGHCTSECPNGQAADANDECQDCDDSCANCALPANASACTSCPSGAPFLTADGTCVATCPSGYFGHTGLGQCQPCGECDAEQYIATQCGSTTATVCADLTVCEPGTSQDQAATPTTDRTCAPCAQGTFASYSGALACAEHTACIAGVTFASQAPTTSSDRVCTSVAPACTSQQYETAHPTLTSDRTCATLTTCGIHQFVSQRATASTDRSCTNYTVCSSSMYQSVAPTATTDRACADVTTCSATQYETAAPDASNDRQCADVSAPCAAGVAFETAAPTATSDRTCQSYSPACSAPASFECTAPTPTSDRLCCATTPCAASLEYQAAAPTMSTDRACANVSACDPESFISMPATPTSDNVCAAATGCEPSEFESGALTATSDRACTECAVCDAVSTYTLANCSAYADTQCAPCSTCGLGYFAADDCSPFADTRCQSCADCGANQFVATACSSTANTVCSDCSSCAAGEYRAASCSDSSDTICHTISTCTASEYERHAPTTTSDRVCLAVTTCTSAQFEASAPTTTSDRVCLDVRSCSSPQLYEAAAPTATSNRQCAFLRNCTVEQYESASPTPTSNRQCTPLTECNFGEFVGTVPSATSDRVCVPCPAGTIDHDSMPETACQQLPSGSYAPAGSYGTPASFVCAPGSADTDANPATACAGCSGETYQNLAGQTSCKAVAQCLAGEEESRAPTPTSNRLCDECIVGVTFKAVAGQAVGCANVSQCAAGEQQLAAPTLISDRTCEACPAGTSKSEPGQAVDCEAHQVCVAGEYETAAPTSSTDRACAACDAGTTDDDGVATTPCQACSAGTFVPAGQAGSCASLRCALGWADKDEDPTTACEACTGGVDFADERGATACQPVQACAAGTTEGSAPTTSADRECVACPSGTFKADSGSAACIPHTNCTQLGQYYAAVGTATADSQCAPYTTCQMWQYELLAPTLFQDRQCQNTTTCTVLEFELSAATATSDRSCDALSPPCTSNQYEALAPSATSDRACAPLTTCASSTEYEQVAPTSSTDRACASLTTCASDQYACLPATPTSDRSCCAVQTCLANQYEFRSPTATSNRVCASCSACTTGYYEFEACSSGSNTNCQACTTCAAGAYETQPCQGGLNRECSTCTACVPGSTYAATPCSPTQNRACSPCTPCATGEYRTALCTVDANTACAPVSPACDTSSDFELAQPTTTTDRVCQALTECSATQYECQAPDERHDRQCCGINTCSSGYTATTATATSDAQCADLTECEATQYQQVAPTATSDRVCTSLTTCTENEYQATAPGPSSDRICLLLSTCGAGEYECVPATATSNRQCCVQPLQAQPPVPRFDVERAFVAGTPVLGASASTGSFSYEASADLTATAGLPVTSEYEVSATIGDVTGHATINMGLPAAARVEAILAMDGDVFPEQPLVTVAFAVSDANGGAQVTSTDVALVLVHSDGVSEVTATCITDAATGTCVARHAVPAHWFAPTITTLTVRYGLASAGSAGLATLQTVTLQPTRSPAVVEDVLLALPRDNVYAGDTFVVSAHANFSSSVNAWALTMTLGEGLELVGVEYDHVLWRATTSIHSLNRGLAAVGQLASYDNAALTSSVLFNVTVRVTAAVVDADVAIDCAVNHVATVEGGHVLPGGRTASSRRPTFADRYGVQSAVAGRVYVASTADLGLFVVPDTVNLFNTAFLDGHDVSATMAILGVTRQGTLRSITDGITCSSESSLVTASVDCRTLSLTAASATTVEPSRNVVFNVGDNSKSTQVRVWSPSTFAMTVSDDELSPVQGWLDADNGCQQVYQRAAVTVRANFEAQGSSAITDADVTAFVQLHSSDAATAGVTPVLHGSHIVGYDVQGVAPGTVIVEARTSSGTTLASEAVTVTATPVLPTRLDLTPVAQIRVTVPGFQRGSDGIAQATVVSNLTTAAPRAYVHATLITSDSQRQALTIDDGLALTTSSASLRVDGQAIIGQSRSNGALFTASWTTATCAAAASLQSTVQVVVDLPAVASITLAASSTSLRAPGSVLASLAATSHPSWVDVSVTVALTDGTSRPAVAADGISLSAAPGGIVSVSNLRVTAATVGATVVTATAGNGVIATLNFAVVDAASYTVACDDVTGQSVTELRTVHANGFYEACEVKLTASLTDGSELTNLAAEAAWSAMPASAGSFVAGWWRPSQLGSATLTASLVGTALGSIALDVVSTTVAVTGISLELPTHVSGEYDAVQTLPFSVTLDDGTVITSPQTPFLPGNLLAASVSGAGAAAVAVTASGVADALALRLIGSSSAPFTLAVATTAGTPVSSQMTDVVVNLLPGVHDADLGTANGLPLGQPQVGQSQVADLRINVGTESLVEARLRVTFSEHVRVLSVSRAAATVDGTFTTVVGSTGEVTIIAAPASSATGVVSLGGLTLAMDSAGDASVLVSILRLETSAGVVVPSSAPVDAVAASFDFTVSGDSGDRRRRDVATTACANPPCASCAGGAAHQSGDVDGNCIFDASDITYIQTVALATLLDPAFPDTLLQNQQANLDADGDGSFDMSDADYLLRVYSRLIFFVHDLTVAPVSTDSGCRLTISASVVGRSDLPASAASVNLFFDVESTLGGFSSLFAASELEVGSVFASTKGANHQGGLWQAAADVETPGRFLVIARTPMNLTGESGITVIQASSPYSSASTGNSSSGSGGTINVGTDSSPGGGSTSLTTNALNGRVRVTSGAGDAPYAYSPLNIEVSAGSAGLARVSLTEGYNPLVLFENDLATGTCHAQAVVCTANEYEVAAPTATTSRSCMPLTTCAVATQFESVAPTSTSDRSCTNATQCTVDEYAAQSLTATSDRVCNLTSVCAPEQLVFREVTATSDRVCRNNVTCDVGSQYEQVPMSLSTERVCANLTVCSEYQDTLAQPTPTSDRVCEDIDFCESNPCLNGGVCVSLEATFECVCPQGFTGDTCELVDYCSYDDYCGIAAGRASACINDYEKEAIFCTCTANHACGCCDSAPSPFPWVVDQCPSWTPSPTLDKSCESFDKIESDASRSNSNSGTNTLQESSAAIAGLAAGVVLVLLVLIFVAVRYRRSQRFKPEDDDMTTLMMHNNPVFEQPVPVDAYIGSHKRAAGFAGMRYHDNLLQLDDAQVGVVYDLLQLPRPAKCMLQPLQGRLDMFLNRYVPPAAAELGSMGEAHPMLEESLAYLLSALVDTMMEEALDTSASLAQNEVPEAERAVLAWAEPAKRGRALRIKDFAGMKPMRWSPYVDPSTGLREEAEYEDMSAFFSRPTIRRKGVMANNGYDVALHAQSGEYDFALPQDETTYDLAAKTGGDVYDVGARLHEPLQGFDEAPYYMASPEATYTVASPEVTYSTATPQHGHDDDRRYSYASDVYSQRGSNPYLNKTDDYEQANYGMPLYDDHDDDYDDASTLRVPQPNLDDDYDNMVNAHQASEPQRLQQASRPIEVRPGSVRYSKRDSTADSAEI</sequence>
<comment type="caution">
    <text evidence="11">Lacks conserved residue(s) required for the propagation of feature annotation.</text>
</comment>
<dbReference type="GO" id="GO:0007156">
    <property type="term" value="P:homophilic cell adhesion via plasma membrane adhesion molecules"/>
    <property type="evidence" value="ECO:0007669"/>
    <property type="project" value="InterPro"/>
</dbReference>
<evidence type="ECO:0000256" key="9">
    <source>
        <dbReference type="ARBA" id="ARBA00023170"/>
    </source>
</evidence>
<dbReference type="InterPro" id="IPR031437">
    <property type="entry name" value="Ig_TMEM132_4th"/>
</dbReference>
<dbReference type="Proteomes" id="UP000001357">
    <property type="component" value="Unassembled WGS sequence"/>
</dbReference>
<feature type="compositionally biased region" description="Polar residues" evidence="13">
    <location>
        <begin position="5379"/>
        <end position="5393"/>
    </location>
</feature>
<dbReference type="InterPro" id="IPR052491">
    <property type="entry name" value="TNFRSF10"/>
</dbReference>
<keyword evidence="6 14" id="KW-1133">Transmembrane helix</keyword>
<evidence type="ECO:0000256" key="4">
    <source>
        <dbReference type="ARBA" id="ARBA00022737"/>
    </source>
</evidence>
<feature type="domain" description="TNFR-Cys" evidence="17">
    <location>
        <begin position="3073"/>
        <end position="3117"/>
    </location>
</feature>
<gene>
    <name evidence="20" type="primary">MBCDH11</name>
    <name evidence="20" type="ORF">MONBRDRAFT_28599</name>
</gene>
<feature type="disulfide bond" evidence="12">
    <location>
        <begin position="2436"/>
        <end position="2449"/>
    </location>
</feature>
<dbReference type="Pfam" id="PF01085">
    <property type="entry name" value="HH_signal"/>
    <property type="match status" value="1"/>
</dbReference>
<feature type="chain" id="PRO_5002742955" evidence="15">
    <location>
        <begin position="17"/>
        <end position="5417"/>
    </location>
</feature>
<feature type="domain" description="TNFR-Cys" evidence="17">
    <location>
        <begin position="1843"/>
        <end position="1888"/>
    </location>
</feature>
<evidence type="ECO:0000256" key="14">
    <source>
        <dbReference type="SAM" id="Phobius"/>
    </source>
</evidence>
<evidence type="ECO:0000256" key="11">
    <source>
        <dbReference type="PROSITE-ProRule" id="PRU00076"/>
    </source>
</evidence>
<feature type="disulfide bond" evidence="12">
    <location>
        <begin position="2051"/>
        <end position="2064"/>
    </location>
</feature>
<dbReference type="Gene3D" id="3.30.1380.10">
    <property type="match status" value="1"/>
</dbReference>
<keyword evidence="8 11" id="KW-1015">Disulfide bond</keyword>
<dbReference type="Gene3D" id="2.10.50.10">
    <property type="entry name" value="Tumor Necrosis Factor Receptor, subunit A, domain 2"/>
    <property type="match status" value="9"/>
</dbReference>
<dbReference type="InterPro" id="IPR001368">
    <property type="entry name" value="TNFR/NGFR_Cys_rich_reg"/>
</dbReference>
<dbReference type="PROSITE" id="PS50050">
    <property type="entry name" value="TNFR_NGFR_2"/>
    <property type="match status" value="15"/>
</dbReference>
<feature type="repeat" description="TNFR-Cys" evidence="12">
    <location>
        <begin position="1064"/>
        <end position="1110"/>
    </location>
</feature>
<feature type="repeat" description="TNFR-Cys" evidence="12">
    <location>
        <begin position="1843"/>
        <end position="1888"/>
    </location>
</feature>
<feature type="signal peptide" evidence="15">
    <location>
        <begin position="1"/>
        <end position="16"/>
    </location>
</feature>
<dbReference type="InterPro" id="IPR006212">
    <property type="entry name" value="Furin_repeat"/>
</dbReference>
<feature type="domain" description="TNFR-Cys" evidence="17">
    <location>
        <begin position="3025"/>
        <end position="3068"/>
    </location>
</feature>
<dbReference type="Gene3D" id="3.40.50.410">
    <property type="entry name" value="von Willebrand factor, type A domain"/>
    <property type="match status" value="1"/>
</dbReference>
<protein>
    <submittedName>
        <fullName evidence="20">Uncharacterized protein</fullName>
    </submittedName>
</protein>
<feature type="disulfide bond" evidence="12">
    <location>
        <begin position="1515"/>
        <end position="1533"/>
    </location>
</feature>
<accession>A9V8M9</accession>
<feature type="repeat" description="TNFR-Cys" evidence="12">
    <location>
        <begin position="1353"/>
        <end position="1391"/>
    </location>
</feature>
<feature type="domain" description="VWFA" evidence="18">
    <location>
        <begin position="471"/>
        <end position="657"/>
    </location>
</feature>
<dbReference type="InterPro" id="IPR009030">
    <property type="entry name" value="Growth_fac_rcpt_cys_sf"/>
</dbReference>
<feature type="repeat" description="TNFR-Cys" evidence="12">
    <location>
        <begin position="1490"/>
        <end position="1533"/>
    </location>
</feature>
<evidence type="ECO:0000259" key="17">
    <source>
        <dbReference type="PROSITE" id="PS50050"/>
    </source>
</evidence>
<dbReference type="SMART" id="SM00112">
    <property type="entry name" value="CA"/>
    <property type="match status" value="2"/>
</dbReference>
<keyword evidence="9" id="KW-0675">Receptor</keyword>
<dbReference type="RefSeq" id="XP_001749037.1">
    <property type="nucleotide sequence ID" value="XM_001748985.1"/>
</dbReference>
<feature type="disulfide bond" evidence="12">
    <location>
        <begin position="1592"/>
        <end position="1605"/>
    </location>
</feature>
<evidence type="ECO:0000256" key="2">
    <source>
        <dbReference type="ARBA" id="ARBA00005897"/>
    </source>
</evidence>
<feature type="repeat" description="TNFR-Cys" evidence="12">
    <location>
        <begin position="1396"/>
        <end position="1440"/>
    </location>
</feature>
<evidence type="ECO:0000256" key="1">
    <source>
        <dbReference type="ARBA" id="ARBA00004370"/>
    </source>
</evidence>
<dbReference type="PANTHER" id="PTHR46330">
    <property type="entry name" value="TUMOR NECROSIS FACTOR RECEPTOR SUPERFAMILY MEMBER 10B"/>
    <property type="match status" value="1"/>
</dbReference>
<feature type="repeat" description="TNFR-Cys" evidence="12">
    <location>
        <begin position="2341"/>
        <end position="2385"/>
    </location>
</feature>
<dbReference type="CDD" id="cd11304">
    <property type="entry name" value="Cadherin_repeat"/>
    <property type="match status" value="2"/>
</dbReference>
<dbReference type="InterPro" id="IPR036465">
    <property type="entry name" value="vWFA_dom_sf"/>
</dbReference>
<feature type="compositionally biased region" description="Low complexity" evidence="13">
    <location>
        <begin position="4625"/>
        <end position="4636"/>
    </location>
</feature>
<feature type="domain" description="TNFR-Cys" evidence="17">
    <location>
        <begin position="1115"/>
        <end position="1165"/>
    </location>
</feature>
<feature type="domain" description="EGF-like" evidence="16">
    <location>
        <begin position="4866"/>
        <end position="4902"/>
    </location>
</feature>
<dbReference type="Pfam" id="PF00092">
    <property type="entry name" value="VWA"/>
    <property type="match status" value="1"/>
</dbReference>
<dbReference type="InterPro" id="IPR001881">
    <property type="entry name" value="EGF-like_Ca-bd_dom"/>
</dbReference>
<feature type="disulfide bond" evidence="12">
    <location>
        <begin position="2439"/>
        <end position="2457"/>
    </location>
</feature>
<feature type="domain" description="TNFR-Cys" evidence="17">
    <location>
        <begin position="1396"/>
        <end position="1440"/>
    </location>
</feature>
<evidence type="ECO:0000256" key="8">
    <source>
        <dbReference type="ARBA" id="ARBA00023157"/>
    </source>
</evidence>
<feature type="disulfide bond" evidence="11">
    <location>
        <begin position="4892"/>
        <end position="4901"/>
    </location>
</feature>
<feature type="domain" description="Cadherin" evidence="19">
    <location>
        <begin position="780"/>
        <end position="870"/>
    </location>
</feature>
<dbReference type="CDD" id="cd00064">
    <property type="entry name" value="FU"/>
    <property type="match status" value="4"/>
</dbReference>
<evidence type="ECO:0000256" key="6">
    <source>
        <dbReference type="ARBA" id="ARBA00022989"/>
    </source>
</evidence>
<evidence type="ECO:0000256" key="12">
    <source>
        <dbReference type="PROSITE-ProRule" id="PRU00206"/>
    </source>
</evidence>
<dbReference type="PROSITE" id="PS00022">
    <property type="entry name" value="EGF_1"/>
    <property type="match status" value="1"/>
</dbReference>
<evidence type="ECO:0000256" key="15">
    <source>
        <dbReference type="SAM" id="SignalP"/>
    </source>
</evidence>
<feature type="domain" description="TNFR-Cys" evidence="17">
    <location>
        <begin position="1764"/>
        <end position="1812"/>
    </location>
</feature>
<dbReference type="PROSITE" id="PS00232">
    <property type="entry name" value="CADHERIN_1"/>
    <property type="match status" value="1"/>
</dbReference>
<dbReference type="InterPro" id="IPR002035">
    <property type="entry name" value="VWF_A"/>
</dbReference>
<dbReference type="GO" id="GO:0007267">
    <property type="term" value="P:cell-cell signaling"/>
    <property type="evidence" value="ECO:0007669"/>
    <property type="project" value="InterPro"/>
</dbReference>
<dbReference type="Pfam" id="PF00020">
    <property type="entry name" value="TNFR_c6"/>
    <property type="match status" value="3"/>
</dbReference>
<dbReference type="PROSITE" id="PS00652">
    <property type="entry name" value="TNFR_NGFR_1"/>
    <property type="match status" value="1"/>
</dbReference>
<dbReference type="Gene3D" id="2.60.40.60">
    <property type="entry name" value="Cadherins"/>
    <property type="match status" value="2"/>
</dbReference>
<dbReference type="eggNOG" id="KOG3525">
    <property type="taxonomic scope" value="Eukaryota"/>
</dbReference>
<feature type="repeat" description="TNFR-Cys" evidence="12">
    <location>
        <begin position="2414"/>
        <end position="2457"/>
    </location>
</feature>
<dbReference type="eggNOG" id="KOG3544">
    <property type="taxonomic scope" value="Eukaryota"/>
</dbReference>
<feature type="disulfide bond" evidence="12">
    <location>
        <begin position="1373"/>
        <end position="1391"/>
    </location>
</feature>
<dbReference type="PRINTS" id="PR00205">
    <property type="entry name" value="CADHERIN"/>
</dbReference>
<feature type="disulfide bond" evidence="12">
    <location>
        <begin position="1370"/>
        <end position="1383"/>
    </location>
</feature>
<feature type="disulfide bond" evidence="12">
    <location>
        <begin position="2054"/>
        <end position="2072"/>
    </location>
</feature>
<dbReference type="PROSITE" id="PS50026">
    <property type="entry name" value="EGF_3"/>
    <property type="match status" value="1"/>
</dbReference>
<evidence type="ECO:0000256" key="3">
    <source>
        <dbReference type="ARBA" id="ARBA00022692"/>
    </source>
</evidence>
<evidence type="ECO:0000259" key="19">
    <source>
        <dbReference type="PROSITE" id="PS50268"/>
    </source>
</evidence>
<feature type="repeat" description="TNFR-Cys" evidence="12">
    <location>
        <begin position="3025"/>
        <end position="3068"/>
    </location>
</feature>
<feature type="domain" description="TNFR-Cys" evidence="17">
    <location>
        <begin position="2414"/>
        <end position="2457"/>
    </location>
</feature>
<feature type="disulfide bond" evidence="12">
    <location>
        <begin position="1512"/>
        <end position="1525"/>
    </location>
</feature>
<dbReference type="Gene3D" id="1.10.1330.10">
    <property type="entry name" value="Dockerin domain"/>
    <property type="match status" value="1"/>
</dbReference>
<proteinExistence type="inferred from homology"/>
<dbReference type="GeneID" id="5894295"/>
<dbReference type="eggNOG" id="KOG4289">
    <property type="taxonomic scope" value="Eukaryota"/>
</dbReference>
<dbReference type="InterPro" id="IPR002126">
    <property type="entry name" value="Cadherin-like_dom"/>
</dbReference>
<dbReference type="EMBL" id="CH991568">
    <property type="protein sequence ID" value="EDQ86112.1"/>
    <property type="molecule type" value="Genomic_DNA"/>
</dbReference>
<dbReference type="SUPFAM" id="SSF53300">
    <property type="entry name" value="vWA-like"/>
    <property type="match status" value="1"/>
</dbReference>
<dbReference type="SMART" id="SM00327">
    <property type="entry name" value="VWA"/>
    <property type="match status" value="1"/>
</dbReference>
<dbReference type="GO" id="GO:0005886">
    <property type="term" value="C:plasma membrane"/>
    <property type="evidence" value="ECO:0007669"/>
    <property type="project" value="InterPro"/>
</dbReference>
<dbReference type="PROSITE" id="PS50268">
    <property type="entry name" value="CADHERIN_2"/>
    <property type="match status" value="2"/>
</dbReference>
<dbReference type="GO" id="GO:0000272">
    <property type="term" value="P:polysaccharide catabolic process"/>
    <property type="evidence" value="ECO:0007669"/>
    <property type="project" value="InterPro"/>
</dbReference>
<dbReference type="PROSITE" id="PS01186">
    <property type="entry name" value="EGF_2"/>
    <property type="match status" value="1"/>
</dbReference>
<feature type="domain" description="TNFR-Cys" evidence="17">
    <location>
        <begin position="1224"/>
        <end position="1270"/>
    </location>
</feature>
<feature type="disulfide bond" evidence="12">
    <location>
        <begin position="3047"/>
        <end position="3060"/>
    </location>
</feature>
<keyword evidence="5" id="KW-0106">Calcium</keyword>
<name>A9V8M9_MONBE</name>
<dbReference type="InterPro" id="IPR000742">
    <property type="entry name" value="EGF"/>
</dbReference>
<dbReference type="SMART" id="SM01411">
    <property type="entry name" value="Ephrin_rec_like"/>
    <property type="match status" value="8"/>
</dbReference>
<keyword evidence="4" id="KW-0677">Repeat</keyword>
<keyword evidence="7 14" id="KW-0472">Membrane</keyword>
<dbReference type="STRING" id="81824.A9V8M9"/>
<feature type="disulfide bond" evidence="12">
    <location>
        <begin position="3050"/>
        <end position="3068"/>
    </location>
</feature>
<dbReference type="InParanoid" id="A9V8M9"/>
<dbReference type="SMART" id="SM00208">
    <property type="entry name" value="TNFR"/>
    <property type="match status" value="30"/>
</dbReference>
<comment type="subcellular location">
    <subcellularLocation>
        <location evidence="1">Membrane</location>
    </subcellularLocation>
</comment>
<feature type="disulfide bond" evidence="12">
    <location>
        <begin position="1092"/>
        <end position="1110"/>
    </location>
</feature>
<feature type="domain" description="TNFR-Cys" evidence="17">
    <location>
        <begin position="2341"/>
        <end position="2385"/>
    </location>
</feature>
<dbReference type="Pfam" id="PF00028">
    <property type="entry name" value="Cadherin"/>
    <property type="match status" value="1"/>
</dbReference>
<dbReference type="FunFam" id="2.60.40.60:FF:000020">
    <property type="entry name" value="Dachsous cadherin-related 1b"/>
    <property type="match status" value="1"/>
</dbReference>
<feature type="repeat" description="TNFR-Cys" evidence="12">
    <location>
        <begin position="1764"/>
        <end position="1812"/>
    </location>
</feature>
<keyword evidence="3 14" id="KW-0812">Transmembrane</keyword>
<feature type="transmembrane region" description="Helical" evidence="14">
    <location>
        <begin position="4999"/>
        <end position="5020"/>
    </location>
</feature>
<evidence type="ECO:0000313" key="20">
    <source>
        <dbReference type="EMBL" id="EDQ86112.1"/>
    </source>
</evidence>
<feature type="region of interest" description="Disordered" evidence="13">
    <location>
        <begin position="4625"/>
        <end position="4659"/>
    </location>
</feature>
<feature type="domain" description="TNFR-Cys" evidence="17">
    <location>
        <begin position="1490"/>
        <end position="1533"/>
    </location>
</feature>
<feature type="repeat" description="TNFR-Cys" evidence="12">
    <location>
        <begin position="2034"/>
        <end position="2072"/>
    </location>
</feature>
<evidence type="ECO:0000256" key="5">
    <source>
        <dbReference type="ARBA" id="ARBA00022837"/>
    </source>
</evidence>
<evidence type="ECO:0000256" key="13">
    <source>
        <dbReference type="SAM" id="MobiDB-lite"/>
    </source>
</evidence>
<feature type="domain" description="TNFR-Cys" evidence="17">
    <location>
        <begin position="1064"/>
        <end position="1110"/>
    </location>
</feature>
<dbReference type="SUPFAM" id="SSF57196">
    <property type="entry name" value="EGF/Laminin"/>
    <property type="match status" value="1"/>
</dbReference>
<keyword evidence="21" id="KW-1185">Reference proteome</keyword>
<evidence type="ECO:0000259" key="16">
    <source>
        <dbReference type="PROSITE" id="PS50026"/>
    </source>
</evidence>
<feature type="repeat" description="TNFR-Cys" evidence="12">
    <location>
        <begin position="1224"/>
        <end position="1270"/>
    </location>
</feature>
<dbReference type="GO" id="GO:0005509">
    <property type="term" value="F:calcium ion binding"/>
    <property type="evidence" value="ECO:0007669"/>
    <property type="project" value="InterPro"/>
</dbReference>
<comment type="similarity">
    <text evidence="2">Belongs to the CRELD family.</text>
</comment>
<dbReference type="SUPFAM" id="SSF55166">
    <property type="entry name" value="Hedgehog/DD-peptidase"/>
    <property type="match status" value="1"/>
</dbReference>
<dbReference type="SUPFAM" id="SSF57184">
    <property type="entry name" value="Growth factor receptor domain"/>
    <property type="match status" value="2"/>
</dbReference>
<dbReference type="Pfam" id="PF16070">
    <property type="entry name" value="Ig_TMEM132_4th"/>
    <property type="match status" value="1"/>
</dbReference>
<dbReference type="InterPro" id="IPR009045">
    <property type="entry name" value="Zn_M74/Hedgehog-like"/>
</dbReference>
<dbReference type="CDD" id="cd01450">
    <property type="entry name" value="vWFA_subfamily_ECM"/>
    <property type="match status" value="1"/>
</dbReference>
<feature type="disulfide bond" evidence="12">
    <location>
        <begin position="1595"/>
        <end position="1613"/>
    </location>
</feature>
<feature type="compositionally biased region" description="Low complexity" evidence="13">
    <location>
        <begin position="4645"/>
        <end position="4659"/>
    </location>
</feature>
<evidence type="ECO:0000256" key="10">
    <source>
        <dbReference type="ARBA" id="ARBA00023180"/>
    </source>
</evidence>
<feature type="region of interest" description="Disordered" evidence="13">
    <location>
        <begin position="5350"/>
        <end position="5417"/>
    </location>
</feature>
<keyword evidence="15" id="KW-0732">Signal</keyword>
<dbReference type="CDD" id="cd00185">
    <property type="entry name" value="TNFRSF"/>
    <property type="match status" value="3"/>
</dbReference>
<feature type="repeat" description="TNFR-Cys" evidence="12">
    <location>
        <begin position="1569"/>
        <end position="1613"/>
    </location>
</feature>
<reference evidence="20 21" key="1">
    <citation type="journal article" date="2008" name="Nature">
        <title>The genome of the choanoflagellate Monosiga brevicollis and the origin of metazoans.</title>
        <authorList>
            <consortium name="JGI Sequencing"/>
            <person name="King N."/>
            <person name="Westbrook M.J."/>
            <person name="Young S.L."/>
            <person name="Kuo A."/>
            <person name="Abedin M."/>
            <person name="Chapman J."/>
            <person name="Fairclough S."/>
            <person name="Hellsten U."/>
            <person name="Isogai Y."/>
            <person name="Letunic I."/>
            <person name="Marr M."/>
            <person name="Pincus D."/>
            <person name="Putnam N."/>
            <person name="Rokas A."/>
            <person name="Wright K.J."/>
            <person name="Zuzow R."/>
            <person name="Dirks W."/>
            <person name="Good M."/>
            <person name="Goodstein D."/>
            <person name="Lemons D."/>
            <person name="Li W."/>
            <person name="Lyons J.B."/>
            <person name="Morris A."/>
            <person name="Nichols S."/>
            <person name="Richter D.J."/>
            <person name="Salamov A."/>
            <person name="Bork P."/>
            <person name="Lim W.A."/>
            <person name="Manning G."/>
            <person name="Miller W.T."/>
            <person name="McGinnis W."/>
            <person name="Shapiro H."/>
            <person name="Tjian R."/>
            <person name="Grigoriev I.V."/>
            <person name="Rokhsar D."/>
        </authorList>
    </citation>
    <scope>NUCLEOTIDE SEQUENCE [LARGE SCALE GENOMIC DNA]</scope>
    <source>
        <strain evidence="21">MX1 / ATCC 50154</strain>
    </source>
</reference>
<dbReference type="PROSITE" id="PS50234">
    <property type="entry name" value="VWFA"/>
    <property type="match status" value="1"/>
</dbReference>
<evidence type="ECO:0000256" key="7">
    <source>
        <dbReference type="ARBA" id="ARBA00023136"/>
    </source>
</evidence>
<feature type="domain" description="TNFR-Cys" evidence="17">
    <location>
        <begin position="2034"/>
        <end position="2072"/>
    </location>
</feature>
<evidence type="ECO:0000259" key="18">
    <source>
        <dbReference type="PROSITE" id="PS50234"/>
    </source>
</evidence>